<evidence type="ECO:0000259" key="5">
    <source>
        <dbReference type="PROSITE" id="PS50089"/>
    </source>
</evidence>
<dbReference type="PANTHER" id="PTHR23275">
    <property type="entry name" value="CABRIOLET.-RELATED"/>
    <property type="match status" value="1"/>
</dbReference>
<dbReference type="EMBL" id="MPUH01000068">
    <property type="protein sequence ID" value="OMJ92107.1"/>
    <property type="molecule type" value="Genomic_DNA"/>
</dbReference>
<dbReference type="InterPro" id="IPR006212">
    <property type="entry name" value="Furin_repeat"/>
</dbReference>
<evidence type="ECO:0000256" key="3">
    <source>
        <dbReference type="SAM" id="Phobius"/>
    </source>
</evidence>
<accession>A0A1R2CSW8</accession>
<dbReference type="Pfam" id="PF17123">
    <property type="entry name" value="zf-RING_11"/>
    <property type="match status" value="1"/>
</dbReference>
<evidence type="ECO:0000256" key="1">
    <source>
        <dbReference type="PROSITE-ProRule" id="PRU00175"/>
    </source>
</evidence>
<dbReference type="Proteomes" id="UP000187209">
    <property type="component" value="Unassembled WGS sequence"/>
</dbReference>
<feature type="signal peptide" evidence="4">
    <location>
        <begin position="1"/>
        <end position="16"/>
    </location>
</feature>
<feature type="coiled-coil region" evidence="2">
    <location>
        <begin position="393"/>
        <end position="420"/>
    </location>
</feature>
<dbReference type="SUPFAM" id="SSF57184">
    <property type="entry name" value="Growth factor receptor domain"/>
    <property type="match status" value="3"/>
</dbReference>
<keyword evidence="7" id="KW-1185">Reference proteome</keyword>
<keyword evidence="1" id="KW-0863">Zinc-finger</keyword>
<dbReference type="PANTHER" id="PTHR23275:SF100">
    <property type="entry name" value="EGF-LIKE DOMAIN-CONTAINING PROTEIN"/>
    <property type="match status" value="1"/>
</dbReference>
<dbReference type="InterPro" id="IPR009030">
    <property type="entry name" value="Growth_fac_rcpt_cys_sf"/>
</dbReference>
<keyword evidence="1" id="KW-0862">Zinc</keyword>
<keyword evidence="4" id="KW-0732">Signal</keyword>
<evidence type="ECO:0000256" key="4">
    <source>
        <dbReference type="SAM" id="SignalP"/>
    </source>
</evidence>
<sequence length="610" mass="69127">MLIAFIQFILLTHSCSVQNCDFCSPANPNLCLNCNIGYTRDLNLGCKQSLFPIPSLWRIENCLELQNSTCIKCQEGYSLIIGHCEPICLFSDCICFYPNTCIHEKRLLTCDNTICAKCDDSLENCLACKDGFGLNDLNNCVKCLDTKCSKCTYNYKICQECIPGTYLNNSNCIYCGSINCASCDNLTNNCIYCNEGLVFDSEGYCCDPSCLTCSYNDWACNTCKQGTFYDGLCYKCIDNCKLCIDNNSCYQCNEGYEQNYKGQCVVKKCYTANCLECSTSINICSECEEEYVLDSLNHCCYPSCKTCNFDSPNCLSCNDGMYLDELICKICPDECLSCTNVDYCLSCAVGFINNSGKCEKIRDKESPFKLPAIFSVVTIFVIGLIGMFIWLKIDKKRINIQFENEMIKQANEEIKNIHEVVKEKFEPSKENAIKKESIEPVKIDDLDNKYYVYDGQNPHNSSQVKNSKRDPKEVKNISSVFSKIKVPNIETAFPPFNSHLTPNSEDTVLLNSYADYLKQRGKIIEVFKPVYENSEFISSQNFESNVPVVQLNLKNSYNGFKVCIICQEKLAGDNDVRALPCKHPYHGKCIFNEMIIENKKKCLYCLKSYA</sequence>
<dbReference type="OrthoDB" id="286906at2759"/>
<gene>
    <name evidence="6" type="ORF">SteCoe_5208</name>
</gene>
<evidence type="ECO:0000313" key="6">
    <source>
        <dbReference type="EMBL" id="OMJ92107.1"/>
    </source>
</evidence>
<feature type="chain" id="PRO_5013181487" description="RING-type domain-containing protein" evidence="4">
    <location>
        <begin position="17"/>
        <end position="610"/>
    </location>
</feature>
<dbReference type="SMART" id="SM00184">
    <property type="entry name" value="RING"/>
    <property type="match status" value="1"/>
</dbReference>
<dbReference type="InterPro" id="IPR001841">
    <property type="entry name" value="Znf_RING"/>
</dbReference>
<keyword evidence="3" id="KW-0812">Transmembrane</keyword>
<name>A0A1R2CSW8_9CILI</name>
<keyword evidence="1" id="KW-0479">Metal-binding</keyword>
<dbReference type="SMART" id="SM00261">
    <property type="entry name" value="FU"/>
    <property type="match status" value="4"/>
</dbReference>
<feature type="domain" description="RING-type" evidence="5">
    <location>
        <begin position="563"/>
        <end position="605"/>
    </location>
</feature>
<feature type="transmembrane region" description="Helical" evidence="3">
    <location>
        <begin position="370"/>
        <end position="391"/>
    </location>
</feature>
<protein>
    <recommendedName>
        <fullName evidence="5">RING-type domain-containing protein</fullName>
    </recommendedName>
</protein>
<dbReference type="AlphaFoldDB" id="A0A1R2CSW8"/>
<keyword evidence="3" id="KW-1133">Transmembrane helix</keyword>
<dbReference type="InterPro" id="IPR052798">
    <property type="entry name" value="Giardia_VSA"/>
</dbReference>
<comment type="caution">
    <text evidence="6">The sequence shown here is derived from an EMBL/GenBank/DDBJ whole genome shotgun (WGS) entry which is preliminary data.</text>
</comment>
<evidence type="ECO:0000313" key="7">
    <source>
        <dbReference type="Proteomes" id="UP000187209"/>
    </source>
</evidence>
<reference evidence="6 7" key="1">
    <citation type="submission" date="2016-11" db="EMBL/GenBank/DDBJ databases">
        <title>The macronuclear genome of Stentor coeruleus: a giant cell with tiny introns.</title>
        <authorList>
            <person name="Slabodnick M."/>
            <person name="Ruby J.G."/>
            <person name="Reiff S.B."/>
            <person name="Swart E.C."/>
            <person name="Gosai S."/>
            <person name="Prabakaran S."/>
            <person name="Witkowska E."/>
            <person name="Larue G.E."/>
            <person name="Fisher S."/>
            <person name="Freeman R.M."/>
            <person name="Gunawardena J."/>
            <person name="Chu W."/>
            <person name="Stover N.A."/>
            <person name="Gregory B.D."/>
            <person name="Nowacki M."/>
            <person name="Derisi J."/>
            <person name="Roy S.W."/>
            <person name="Marshall W.F."/>
            <person name="Sood P."/>
        </authorList>
    </citation>
    <scope>NUCLEOTIDE SEQUENCE [LARGE SCALE GENOMIC DNA]</scope>
    <source>
        <strain evidence="6">WM001</strain>
    </source>
</reference>
<keyword evidence="2" id="KW-0175">Coiled coil</keyword>
<dbReference type="PROSITE" id="PS50089">
    <property type="entry name" value="ZF_RING_2"/>
    <property type="match status" value="1"/>
</dbReference>
<organism evidence="6 7">
    <name type="scientific">Stentor coeruleus</name>
    <dbReference type="NCBI Taxonomy" id="5963"/>
    <lineage>
        <taxon>Eukaryota</taxon>
        <taxon>Sar</taxon>
        <taxon>Alveolata</taxon>
        <taxon>Ciliophora</taxon>
        <taxon>Postciliodesmatophora</taxon>
        <taxon>Heterotrichea</taxon>
        <taxon>Heterotrichida</taxon>
        <taxon>Stentoridae</taxon>
        <taxon>Stentor</taxon>
    </lineage>
</organism>
<evidence type="ECO:0000256" key="2">
    <source>
        <dbReference type="SAM" id="Coils"/>
    </source>
</evidence>
<proteinExistence type="predicted"/>
<dbReference type="GO" id="GO:0008270">
    <property type="term" value="F:zinc ion binding"/>
    <property type="evidence" value="ECO:0007669"/>
    <property type="project" value="UniProtKB-KW"/>
</dbReference>
<keyword evidence="3" id="KW-0472">Membrane</keyword>